<dbReference type="CDD" id="cd01576">
    <property type="entry name" value="AcnB_Swivel"/>
    <property type="match status" value="1"/>
</dbReference>
<dbReference type="Pfam" id="PF06434">
    <property type="entry name" value="Aconitase_2_N"/>
    <property type="match status" value="1"/>
</dbReference>
<dbReference type="InterPro" id="IPR015928">
    <property type="entry name" value="Aconitase/3IPM_dehydase_swvl"/>
</dbReference>
<evidence type="ECO:0000256" key="16">
    <source>
        <dbReference type="PIRNR" id="PIRNR036687"/>
    </source>
</evidence>
<dbReference type="PROSITE" id="PS01244">
    <property type="entry name" value="ACONITASE_2"/>
    <property type="match status" value="1"/>
</dbReference>
<evidence type="ECO:0000259" key="19">
    <source>
        <dbReference type="Pfam" id="PF00330"/>
    </source>
</evidence>
<gene>
    <name evidence="22" type="primary">acnB</name>
    <name evidence="22" type="ORF">HYN46_07490</name>
</gene>
<dbReference type="Gene3D" id="3.40.1060.10">
    <property type="entry name" value="Aconitase, Domain 2"/>
    <property type="match status" value="1"/>
</dbReference>
<dbReference type="Proteomes" id="UP000253940">
    <property type="component" value="Chromosome"/>
</dbReference>
<keyword evidence="8 17" id="KW-0004">4Fe-4S</keyword>
<dbReference type="PIRSF" id="PIRSF036687">
    <property type="entry name" value="AcnB"/>
    <property type="match status" value="1"/>
</dbReference>
<feature type="binding site" evidence="18">
    <location>
        <position position="795"/>
    </location>
    <ligand>
        <name>substrate</name>
    </ligand>
</feature>
<dbReference type="InterPro" id="IPR015929">
    <property type="entry name" value="Aconitase_B_swivel"/>
</dbReference>
<feature type="binding site" evidence="17">
    <location>
        <position position="713"/>
    </location>
    <ligand>
        <name>[4Fe-4S] cluster</name>
        <dbReference type="ChEBI" id="CHEBI:49883"/>
    </ligand>
</feature>
<dbReference type="Gene3D" id="3.30.499.10">
    <property type="entry name" value="Aconitase, domain 3"/>
    <property type="match status" value="2"/>
</dbReference>
<dbReference type="Pfam" id="PF00330">
    <property type="entry name" value="Aconitase"/>
    <property type="match status" value="1"/>
</dbReference>
<dbReference type="GO" id="GO:0047456">
    <property type="term" value="F:2-methylisocitrate dehydratase activity"/>
    <property type="evidence" value="ECO:0007669"/>
    <property type="project" value="UniProtKB-EC"/>
</dbReference>
<feature type="binding site" evidence="18">
    <location>
        <position position="501"/>
    </location>
    <ligand>
        <name>substrate</name>
    </ligand>
</feature>
<dbReference type="EC" id="4.2.1.3" evidence="5 16"/>
<dbReference type="UniPathway" id="UPA00946"/>
<dbReference type="GO" id="GO:0046872">
    <property type="term" value="F:metal ion binding"/>
    <property type="evidence" value="ECO:0007669"/>
    <property type="project" value="UniProtKB-KW"/>
</dbReference>
<dbReference type="AlphaFoldDB" id="A0A345P5X8"/>
<organism evidence="22 23">
    <name type="scientific">Aquirhabdus parva</name>
    <dbReference type="NCBI Taxonomy" id="2283318"/>
    <lineage>
        <taxon>Bacteria</taxon>
        <taxon>Pseudomonadati</taxon>
        <taxon>Pseudomonadota</taxon>
        <taxon>Gammaproteobacteria</taxon>
        <taxon>Moraxellales</taxon>
        <taxon>Moraxellaceae</taxon>
        <taxon>Aquirhabdus</taxon>
    </lineage>
</organism>
<keyword evidence="12 17" id="KW-0408">Iron</keyword>
<feature type="binding site" evidence="18">
    <location>
        <position position="800"/>
    </location>
    <ligand>
        <name>substrate</name>
    </ligand>
</feature>
<dbReference type="FunFam" id="3.30.499.10:FF:000001">
    <property type="entry name" value="Aconitate hydratase B"/>
    <property type="match status" value="1"/>
</dbReference>
<dbReference type="FunFam" id="3.30.499.10:FF:000008">
    <property type="entry name" value="Aconitate hydratase B"/>
    <property type="match status" value="1"/>
</dbReference>
<feature type="binding site" evidence="17">
    <location>
        <position position="776"/>
    </location>
    <ligand>
        <name>[4Fe-4S] cluster</name>
        <dbReference type="ChEBI" id="CHEBI:49883"/>
    </ligand>
</feature>
<dbReference type="InterPro" id="IPR036288">
    <property type="entry name" value="Aconitase_B_HEAT-like_dom_sf"/>
</dbReference>
<comment type="cofactor">
    <cofactor evidence="17">
        <name>[4Fe-4S] cluster</name>
        <dbReference type="ChEBI" id="CHEBI:49883"/>
    </cofactor>
    <text evidence="17">Binds 1 [4Fe-4S] cluster per subunit.</text>
</comment>
<dbReference type="GO" id="GO:0051539">
    <property type="term" value="F:4 iron, 4 sulfur cluster binding"/>
    <property type="evidence" value="ECO:0007669"/>
    <property type="project" value="UniProtKB-KW"/>
</dbReference>
<dbReference type="CDD" id="cd01581">
    <property type="entry name" value="AcnB"/>
    <property type="match status" value="1"/>
</dbReference>
<evidence type="ECO:0000256" key="6">
    <source>
        <dbReference type="ARBA" id="ARBA00013250"/>
    </source>
</evidence>
<comment type="pathway">
    <text evidence="2 16">Carbohydrate metabolism; tricarboxylic acid cycle; isocitrate from oxaloacetate: step 2/2.</text>
</comment>
<evidence type="ECO:0000256" key="5">
    <source>
        <dbReference type="ARBA" id="ARBA00012926"/>
    </source>
</evidence>
<proteinExistence type="inferred from homology"/>
<evidence type="ECO:0000256" key="3">
    <source>
        <dbReference type="ARBA" id="ARBA00005026"/>
    </source>
</evidence>
<keyword evidence="13 17" id="KW-0411">Iron-sulfur</keyword>
<evidence type="ECO:0000313" key="22">
    <source>
        <dbReference type="EMBL" id="AXI02687.1"/>
    </source>
</evidence>
<dbReference type="SUPFAM" id="SSF53732">
    <property type="entry name" value="Aconitase iron-sulfur domain"/>
    <property type="match status" value="1"/>
</dbReference>
<evidence type="ECO:0000256" key="12">
    <source>
        <dbReference type="ARBA" id="ARBA00023004"/>
    </source>
</evidence>
<feature type="domain" description="Aconitase B HEAT-like" evidence="21">
    <location>
        <begin position="4"/>
        <end position="156"/>
    </location>
</feature>
<dbReference type="RefSeq" id="WP_114898797.1">
    <property type="nucleotide sequence ID" value="NZ_CP031222.1"/>
</dbReference>
<dbReference type="OrthoDB" id="9758061at2"/>
<comment type="pathway">
    <text evidence="3">Organic acid metabolism; propanoate degradation.</text>
</comment>
<dbReference type="GO" id="GO:0003730">
    <property type="term" value="F:mRNA 3'-UTR binding"/>
    <property type="evidence" value="ECO:0007669"/>
    <property type="project" value="UniProtKB-ARBA"/>
</dbReference>
<evidence type="ECO:0000256" key="4">
    <source>
        <dbReference type="ARBA" id="ARBA00007185"/>
    </source>
</evidence>
<evidence type="ECO:0000256" key="8">
    <source>
        <dbReference type="ARBA" id="ARBA00022485"/>
    </source>
</evidence>
<dbReference type="NCBIfam" id="TIGR00117">
    <property type="entry name" value="acnB"/>
    <property type="match status" value="1"/>
</dbReference>
<dbReference type="Pfam" id="PF11791">
    <property type="entry name" value="Aconitase_B_N"/>
    <property type="match status" value="1"/>
</dbReference>
<reference evidence="22 23" key="1">
    <citation type="submission" date="2018-07" db="EMBL/GenBank/DDBJ databases">
        <title>Genome sequencing of Moraxellaceae gen. HYN0046.</title>
        <authorList>
            <person name="Kim M."/>
            <person name="Yi H."/>
        </authorList>
    </citation>
    <scope>NUCLEOTIDE SEQUENCE [LARGE SCALE GENOMIC DNA]</scope>
    <source>
        <strain evidence="22 23">HYN0046</strain>
    </source>
</reference>
<dbReference type="GO" id="GO:0006099">
    <property type="term" value="P:tricarboxylic acid cycle"/>
    <property type="evidence" value="ECO:0007669"/>
    <property type="project" value="UniProtKB-UniPathway"/>
</dbReference>
<dbReference type="Gene3D" id="3.20.19.10">
    <property type="entry name" value="Aconitase, domain 4"/>
    <property type="match status" value="1"/>
</dbReference>
<keyword evidence="14 16" id="KW-0456">Lyase</keyword>
<evidence type="ECO:0000256" key="13">
    <source>
        <dbReference type="ARBA" id="ARBA00023014"/>
    </source>
</evidence>
<accession>A0A345P5X8</accession>
<evidence type="ECO:0000256" key="11">
    <source>
        <dbReference type="ARBA" id="ARBA00022884"/>
    </source>
</evidence>
<dbReference type="EC" id="4.2.1.99" evidence="6 16"/>
<dbReference type="SUPFAM" id="SSF74778">
    <property type="entry name" value="Aconitase B, N-terminal domain"/>
    <property type="match status" value="1"/>
</dbReference>
<dbReference type="FunFam" id="3.20.19.10:FF:000004">
    <property type="entry name" value="Aconitate hydratase B"/>
    <property type="match status" value="1"/>
</dbReference>
<dbReference type="SUPFAM" id="SSF52016">
    <property type="entry name" value="LeuD/IlvD-like"/>
    <property type="match status" value="1"/>
</dbReference>
<dbReference type="GO" id="GO:0019629">
    <property type="term" value="P:propionate catabolic process, 2-methylcitrate cycle"/>
    <property type="evidence" value="ECO:0007669"/>
    <property type="project" value="TreeGrafter"/>
</dbReference>
<dbReference type="PANTHER" id="PTHR43160:SF4">
    <property type="entry name" value="ACONITATE HYDRATASE B"/>
    <property type="match status" value="1"/>
</dbReference>
<evidence type="ECO:0000256" key="17">
    <source>
        <dbReference type="PIRSR" id="PIRSR036687-1"/>
    </source>
</evidence>
<evidence type="ECO:0000256" key="7">
    <source>
        <dbReference type="ARBA" id="ARBA00019379"/>
    </source>
</evidence>
<comment type="catalytic activity">
    <reaction evidence="15 16">
        <text>citrate = D-threo-isocitrate</text>
        <dbReference type="Rhea" id="RHEA:10336"/>
        <dbReference type="ChEBI" id="CHEBI:15562"/>
        <dbReference type="ChEBI" id="CHEBI:16947"/>
        <dbReference type="EC" id="4.2.1.3"/>
    </reaction>
</comment>
<feature type="binding site" evidence="18">
    <location>
        <begin position="244"/>
        <end position="246"/>
    </location>
    <ligand>
        <name>substrate</name>
    </ligand>
</feature>
<evidence type="ECO:0000256" key="1">
    <source>
        <dbReference type="ARBA" id="ARBA00000118"/>
    </source>
</evidence>
<dbReference type="PANTHER" id="PTHR43160">
    <property type="entry name" value="ACONITATE HYDRATASE B"/>
    <property type="match status" value="1"/>
</dbReference>
<feature type="binding site" evidence="17">
    <location>
        <position position="773"/>
    </location>
    <ligand>
        <name>[4Fe-4S] cluster</name>
        <dbReference type="ChEBI" id="CHEBI:49883"/>
    </ligand>
</feature>
<sequence>MLEAYRQHVAERALLGVPPKALDETQVASLVELLKNPPAGEEAFLVDLLENRIPPGVDQAAYVKAAFLAAITKGEATSPLVTKERAVYLLGTMLGGYNVEPLVSALDNPELAAGAAEALKKTLLVFDAFHDVQEKAQAGNAHAKAVLESWANAEWFTSRPEVAQKITVTVFKVTGETNTDDLSPAQDAWSRPDIPLHANAMLKNARDGITPEKPGEIGPIKQIEALKAKGHTVAYVGDVVGTGSSRKSATNSVLWFTGDDLPHIPNKRDGGVCIGSKIAPIFFNTMEDAGALPFEADVANLNMGDVIDIFPYEGKITKNGTDEVLSTFELKSQVLLDEVRAGGRINLIIGRGLTGKAREALGLPVSTLFRTPVQPADTGKGYTQAQKMVGRACGLPEGTGIRPGTYCEPKMTTVGSQDTTGPMTRDELKDLACLGFSADLVMQSFCHTAAYPKPVDVTTHHTLPDFIMNRGGVSLRPGDGIIHSWLNRMLLPDTVGTGGDSHTRFPIGISFPAGSGLVAFAAATGVMPLDMPESVLVRFKGKMQPGITLRDLVHAIPYAAIQRGELTIEKKGKKNVFNGRVLEIEGLEDLTVEQAFELSDASAERSAAGCSITLSEASVAEYLNSNITMLKWMISQGYGDARTMARRVEAMEKWLANPSLLRADADAEYAAVYEIDLNEIKEPILCCPNDPDDAKPLSQVAGTKIDEVFIGSCMTNIGHFRAAGKLLDKVEGGSLATRLWLAPPTRMDEHQLMEEGYYNIYGRAGARTEMPGCSLCMGNQARVAPNTTCVSTSTRNFPNRLGQGANVYLASAELASVAAVMGKLPTVEEYMTYANTINSMSADIYQYLNFDKMSEYTTQADKIETGKINVAQLT</sequence>
<dbReference type="KEGG" id="mbah:HYN46_07490"/>
<evidence type="ECO:0000256" key="2">
    <source>
        <dbReference type="ARBA" id="ARBA00004717"/>
    </source>
</evidence>
<feature type="binding site" evidence="18">
    <location>
        <position position="191"/>
    </location>
    <ligand>
        <name>substrate</name>
    </ligand>
</feature>
<dbReference type="Gene3D" id="1.25.40.310">
    <property type="entry name" value="Aconitate B, HEAT-like domain"/>
    <property type="match status" value="1"/>
</dbReference>
<keyword evidence="9 16" id="KW-0816">Tricarboxylic acid cycle</keyword>
<dbReference type="GO" id="GO:0003994">
    <property type="term" value="F:aconitate hydratase activity"/>
    <property type="evidence" value="ECO:0007669"/>
    <property type="project" value="UniProtKB-EC"/>
</dbReference>
<evidence type="ECO:0000256" key="10">
    <source>
        <dbReference type="ARBA" id="ARBA00022723"/>
    </source>
</evidence>
<feature type="domain" description="Aconitase/3-isopropylmalate dehydratase large subunit alpha/beta/alpha" evidence="19">
    <location>
        <begin position="475"/>
        <end position="822"/>
    </location>
</feature>
<dbReference type="InterPro" id="IPR015932">
    <property type="entry name" value="Aconitase_dom2"/>
</dbReference>
<name>A0A345P5X8_9GAMM</name>
<evidence type="ECO:0000313" key="23">
    <source>
        <dbReference type="Proteomes" id="UP000253940"/>
    </source>
</evidence>
<protein>
    <recommendedName>
        <fullName evidence="7 16">Aconitate hydratase B</fullName>
        <ecNumber evidence="5 16">4.2.1.3</ecNumber>
        <ecNumber evidence="6 16">4.2.1.99</ecNumber>
    </recommendedName>
    <alternativeName>
        <fullName evidence="16">2-methylisocitrate dehydratase</fullName>
    </alternativeName>
</protein>
<dbReference type="InterPro" id="IPR015931">
    <property type="entry name" value="Acnase/IPM_dHydase_lsu_aba_1/3"/>
</dbReference>
<dbReference type="InterPro" id="IPR015933">
    <property type="entry name" value="Aconitase_B_HEAT-like_dom"/>
</dbReference>
<dbReference type="GO" id="GO:0005829">
    <property type="term" value="C:cytosol"/>
    <property type="evidence" value="ECO:0007669"/>
    <property type="project" value="InterPro"/>
</dbReference>
<evidence type="ECO:0000256" key="15">
    <source>
        <dbReference type="ARBA" id="ARBA00023501"/>
    </source>
</evidence>
<dbReference type="EMBL" id="CP031222">
    <property type="protein sequence ID" value="AXI02687.1"/>
    <property type="molecule type" value="Genomic_DNA"/>
</dbReference>
<comment type="similarity">
    <text evidence="4 16">Belongs to the aconitase/IPM isomerase family.</text>
</comment>
<evidence type="ECO:0000259" key="21">
    <source>
        <dbReference type="Pfam" id="PF11791"/>
    </source>
</evidence>
<dbReference type="InterPro" id="IPR036008">
    <property type="entry name" value="Aconitase_4Fe-4S_dom"/>
</dbReference>
<comment type="catalytic activity">
    <reaction evidence="1 16">
        <text>(2S,3R)-3-hydroxybutane-1,2,3-tricarboxylate = 2-methyl-cis-aconitate + H2O</text>
        <dbReference type="Rhea" id="RHEA:17941"/>
        <dbReference type="ChEBI" id="CHEBI:15377"/>
        <dbReference type="ChEBI" id="CHEBI:57429"/>
        <dbReference type="ChEBI" id="CHEBI:57872"/>
        <dbReference type="EC" id="4.2.1.99"/>
    </reaction>
</comment>
<dbReference type="InterPro" id="IPR001030">
    <property type="entry name" value="Acoase/IPM_deHydtase_lsu_aba"/>
</dbReference>
<evidence type="ECO:0000256" key="14">
    <source>
        <dbReference type="ARBA" id="ARBA00023239"/>
    </source>
</evidence>
<dbReference type="FunFam" id="1.25.40.310:FF:000001">
    <property type="entry name" value="Aconitate hydratase B"/>
    <property type="match status" value="1"/>
</dbReference>
<dbReference type="InterPro" id="IPR050926">
    <property type="entry name" value="Aconitase/IPM_isomerase"/>
</dbReference>
<keyword evidence="11" id="KW-0694">RNA-binding</keyword>
<dbReference type="InterPro" id="IPR004406">
    <property type="entry name" value="Aconitase_B"/>
</dbReference>
<dbReference type="PROSITE" id="PS00450">
    <property type="entry name" value="ACONITASE_1"/>
    <property type="match status" value="1"/>
</dbReference>
<dbReference type="UniPathway" id="UPA00223">
    <property type="reaction ID" value="UER00718"/>
</dbReference>
<dbReference type="NCBIfam" id="NF006690">
    <property type="entry name" value="PRK09238.1"/>
    <property type="match status" value="1"/>
</dbReference>
<evidence type="ECO:0000256" key="18">
    <source>
        <dbReference type="PIRSR" id="PIRSR036687-2"/>
    </source>
</evidence>
<evidence type="ECO:0000256" key="9">
    <source>
        <dbReference type="ARBA" id="ARBA00022532"/>
    </source>
</evidence>
<keyword evidence="23" id="KW-1185">Reference proteome</keyword>
<feature type="binding site" evidence="18">
    <location>
        <begin position="417"/>
        <end position="419"/>
    </location>
    <ligand>
        <name>substrate</name>
    </ligand>
</feature>
<evidence type="ECO:0000259" key="20">
    <source>
        <dbReference type="Pfam" id="PF06434"/>
    </source>
</evidence>
<feature type="domain" description="Aconitase B swivel" evidence="20">
    <location>
        <begin position="168"/>
        <end position="382"/>
    </location>
</feature>
<keyword evidence="10 17" id="KW-0479">Metal-binding</keyword>
<dbReference type="InterPro" id="IPR018136">
    <property type="entry name" value="Aconitase_4Fe-4S_BS"/>
</dbReference>